<gene>
    <name evidence="5" type="ORF">V6590_14445</name>
</gene>
<dbReference type="Gene3D" id="1.10.1200.10">
    <property type="entry name" value="ACP-like"/>
    <property type="match status" value="1"/>
</dbReference>
<dbReference type="SUPFAM" id="SSF52777">
    <property type="entry name" value="CoA-dependent acyltransferases"/>
    <property type="match status" value="2"/>
</dbReference>
<dbReference type="PROSITE" id="PS00455">
    <property type="entry name" value="AMP_BINDING"/>
    <property type="match status" value="1"/>
</dbReference>
<comment type="cofactor">
    <cofactor evidence="1">
        <name>pantetheine 4'-phosphate</name>
        <dbReference type="ChEBI" id="CHEBI:47942"/>
    </cofactor>
</comment>
<evidence type="ECO:0000256" key="1">
    <source>
        <dbReference type="ARBA" id="ARBA00001957"/>
    </source>
</evidence>
<dbReference type="Gene3D" id="3.30.559.10">
    <property type="entry name" value="Chloramphenicol acetyltransferase-like domain"/>
    <property type="match status" value="1"/>
</dbReference>
<dbReference type="InterPro" id="IPR009081">
    <property type="entry name" value="PP-bd_ACP"/>
</dbReference>
<dbReference type="InterPro" id="IPR029058">
    <property type="entry name" value="AB_hydrolase_fold"/>
</dbReference>
<evidence type="ECO:0000313" key="5">
    <source>
        <dbReference type="EMBL" id="MEH7829352.1"/>
    </source>
</evidence>
<dbReference type="Pfam" id="PF00668">
    <property type="entry name" value="Condensation"/>
    <property type="match status" value="1"/>
</dbReference>
<dbReference type="Gene3D" id="3.30.559.30">
    <property type="entry name" value="Nonribosomal peptide synthetase, condensation domain"/>
    <property type="match status" value="1"/>
</dbReference>
<dbReference type="Pfam" id="PF00975">
    <property type="entry name" value="Thioesterase"/>
    <property type="match status" value="1"/>
</dbReference>
<dbReference type="EMBL" id="JBALHR010000009">
    <property type="protein sequence ID" value="MEH7829352.1"/>
    <property type="molecule type" value="Genomic_DNA"/>
</dbReference>
<evidence type="ECO:0000256" key="3">
    <source>
        <dbReference type="ARBA" id="ARBA00022553"/>
    </source>
</evidence>
<dbReference type="Pfam" id="PF00550">
    <property type="entry name" value="PP-binding"/>
    <property type="match status" value="1"/>
</dbReference>
<keyword evidence="2" id="KW-0596">Phosphopantetheine</keyword>
<dbReference type="SUPFAM" id="SSF56801">
    <property type="entry name" value="Acetyl-CoA synthetase-like"/>
    <property type="match status" value="1"/>
</dbReference>
<feature type="domain" description="Carrier" evidence="4">
    <location>
        <begin position="956"/>
        <end position="1031"/>
    </location>
</feature>
<dbReference type="InterPro" id="IPR036736">
    <property type="entry name" value="ACP-like_sf"/>
</dbReference>
<dbReference type="InterPro" id="IPR045851">
    <property type="entry name" value="AMP-bd_C_sf"/>
</dbReference>
<dbReference type="Gene3D" id="3.40.50.12780">
    <property type="entry name" value="N-terminal domain of ligase-like"/>
    <property type="match status" value="1"/>
</dbReference>
<dbReference type="InterPro" id="IPR000873">
    <property type="entry name" value="AMP-dep_synth/lig_dom"/>
</dbReference>
<keyword evidence="3" id="KW-0597">Phosphoprotein</keyword>
<name>A0ABU8BXC8_9RHOB</name>
<protein>
    <submittedName>
        <fullName evidence="5">Amino acid adenylation domain-containing protein</fullName>
    </submittedName>
</protein>
<evidence type="ECO:0000313" key="6">
    <source>
        <dbReference type="Proteomes" id="UP001431963"/>
    </source>
</evidence>
<dbReference type="RefSeq" id="WP_335424305.1">
    <property type="nucleotide sequence ID" value="NZ_JBALHR010000009.1"/>
</dbReference>
<organism evidence="5 6">
    <name type="scientific">Gemmobacter denitrificans</name>
    <dbReference type="NCBI Taxonomy" id="3123040"/>
    <lineage>
        <taxon>Bacteria</taxon>
        <taxon>Pseudomonadati</taxon>
        <taxon>Pseudomonadota</taxon>
        <taxon>Alphaproteobacteria</taxon>
        <taxon>Rhodobacterales</taxon>
        <taxon>Paracoccaceae</taxon>
        <taxon>Gemmobacter</taxon>
    </lineage>
</organism>
<accession>A0ABU8BXC8</accession>
<dbReference type="PANTHER" id="PTHR45527">
    <property type="entry name" value="NONRIBOSOMAL PEPTIDE SYNTHETASE"/>
    <property type="match status" value="1"/>
</dbReference>
<dbReference type="SUPFAM" id="SSF53474">
    <property type="entry name" value="alpha/beta-Hydrolases"/>
    <property type="match status" value="1"/>
</dbReference>
<dbReference type="NCBIfam" id="TIGR01733">
    <property type="entry name" value="AA-adenyl-dom"/>
    <property type="match status" value="1"/>
</dbReference>
<dbReference type="Gene3D" id="3.40.50.1820">
    <property type="entry name" value="alpha/beta hydrolase"/>
    <property type="match status" value="1"/>
</dbReference>
<dbReference type="InterPro" id="IPR042099">
    <property type="entry name" value="ANL_N_sf"/>
</dbReference>
<dbReference type="InterPro" id="IPR020806">
    <property type="entry name" value="PKS_PP-bd"/>
</dbReference>
<sequence>MQAGLLYESSLSGRPWANVEQVVVTFRPDPGVDADRIRNAWAALSLRHEALRSRFVTGADGTLMQEVLAEPAFGFDVLDWTGLSSDQVQASMAAHLRTDRDRGADPLQSPGWRVALIRQAEGRITLVWTIHHALIDGPGLQIALHDLFDDLAGRAPVSAAGQIRPQATAAMDHGASDAPAEPEHAMQQMLADAPDCGSIATHPDAEPGRMTHLSRRLAVEVSGRIKETAHAAGVTSLNMVQLAWGLVLARWTGENGALYGLVDSLRNHRADSDRTVGCLITTVPFQVGLTGGGTLRDLLTGLRQQTRALRRQGRGPADDLRQASGGRYDSILVFSPATLAAALTKADPAWQEREVTLHEEGAALLMLAVYDDPEMLVELEFDPARLDPARAARLLDHVMRLLEGLATADLDAGTASLDMLAPAEAAELQALAQPDHAVEGGLPCIATRFERMAAAQPDAIALDGAGCPHGPVSYAVLDAMANALAHRLAAAGLGPGDLVAVLLPRGADHVTALLAVLKLGAAFLPLDPGQPQAVIAGLLQRAGVQAAMTSANARPLPGVALQFAPDPADRAALPPPRPDPDAGRLAYVIHTSGSTGLPKGVMGLCGALSAHADAVIQAYGLTAQDAVLQFAGLAFDVALEEILPTLLIGGRVVFRDEASALSVSGFLDHLARFKPTVLNLPASFWHVLVDDLSAHDRVLPPEVRLMITGSERINPRALVQWQRLGLACDWINAYGPTEATISCIAHRIAAGATAHDPGQSVPIGRPLGHATAWVRAFDGTLAPRGAEGVLWVGGPAVAGGYLHRPEETALRFHPDPAGGAGRIYDTGDRACWRADGCLDFLGRRDREVKLRGHRIDLNQIETVIGALPGVQQVHVALDGETGGQARLLAWVMVEGGPAEADLAGLRRAAGQELPSYMVPSVVAVDRLPVNANGKIDTAALPRPMRGVTIADTGSATALDPLAAVIARCMAEVLKLDIVAPDADFHELGGDSLLALRVVSLFEARSGRRLRAMDLHLHPTAIALAALLREDRLQPKYLVPIQPEGRQPAFFAVHVLGRNEELFRPLAASLGPDYPVFGLTIGMPRNLAEIDVQRTARVYFEEIQTHHPAGPIGLGAVSMAAYFAFELAQLLISAGREVRVLAILDAMGPDGRPALGGMAKLRAHLDQLRQQGRGHLAKIWGNRLQKWRDRRDARQLAPGEVNGFSVVQANVRAVESYAPLPYEGRLAVFRADASYWDSPEAIASGLGWASVAQGGLEIHDLPGDHLSILHPGNVDVLAGHLRRMLAEE</sequence>
<dbReference type="InterPro" id="IPR001242">
    <property type="entry name" value="Condensation_dom"/>
</dbReference>
<dbReference type="InterPro" id="IPR023213">
    <property type="entry name" value="CAT-like_dom_sf"/>
</dbReference>
<evidence type="ECO:0000259" key="4">
    <source>
        <dbReference type="PROSITE" id="PS50075"/>
    </source>
</evidence>
<reference evidence="5" key="1">
    <citation type="submission" date="2024-02" db="EMBL/GenBank/DDBJ databases">
        <title>Genome sequences of strain Gemmobacter sp. JM10B15.</title>
        <authorList>
            <person name="Zhang M."/>
        </authorList>
    </citation>
    <scope>NUCLEOTIDE SEQUENCE</scope>
    <source>
        <strain evidence="5">JM10B15</strain>
    </source>
</reference>
<dbReference type="Pfam" id="PF13193">
    <property type="entry name" value="AMP-binding_C"/>
    <property type="match status" value="1"/>
</dbReference>
<dbReference type="PANTHER" id="PTHR45527:SF1">
    <property type="entry name" value="FATTY ACID SYNTHASE"/>
    <property type="match status" value="1"/>
</dbReference>
<dbReference type="SUPFAM" id="SSF47336">
    <property type="entry name" value="ACP-like"/>
    <property type="match status" value="1"/>
</dbReference>
<dbReference type="Pfam" id="PF00501">
    <property type="entry name" value="AMP-binding"/>
    <property type="match status" value="1"/>
</dbReference>
<dbReference type="InterPro" id="IPR010071">
    <property type="entry name" value="AA_adenyl_dom"/>
</dbReference>
<dbReference type="Gene3D" id="3.30.300.30">
    <property type="match status" value="1"/>
</dbReference>
<dbReference type="CDD" id="cd05930">
    <property type="entry name" value="A_NRPS"/>
    <property type="match status" value="1"/>
</dbReference>
<dbReference type="InterPro" id="IPR025110">
    <property type="entry name" value="AMP-bd_C"/>
</dbReference>
<dbReference type="Proteomes" id="UP001431963">
    <property type="component" value="Unassembled WGS sequence"/>
</dbReference>
<keyword evidence="6" id="KW-1185">Reference proteome</keyword>
<dbReference type="PROSITE" id="PS50075">
    <property type="entry name" value="CARRIER"/>
    <property type="match status" value="1"/>
</dbReference>
<evidence type="ECO:0000256" key="2">
    <source>
        <dbReference type="ARBA" id="ARBA00022450"/>
    </source>
</evidence>
<comment type="caution">
    <text evidence="5">The sequence shown here is derived from an EMBL/GenBank/DDBJ whole genome shotgun (WGS) entry which is preliminary data.</text>
</comment>
<dbReference type="InterPro" id="IPR006162">
    <property type="entry name" value="Ppantetheine_attach_site"/>
</dbReference>
<dbReference type="PROSITE" id="PS00012">
    <property type="entry name" value="PHOSPHOPANTETHEINE"/>
    <property type="match status" value="1"/>
</dbReference>
<dbReference type="InterPro" id="IPR020845">
    <property type="entry name" value="AMP-binding_CS"/>
</dbReference>
<proteinExistence type="predicted"/>
<dbReference type="SMART" id="SM00823">
    <property type="entry name" value="PKS_PP"/>
    <property type="match status" value="1"/>
</dbReference>
<dbReference type="InterPro" id="IPR001031">
    <property type="entry name" value="Thioesterase"/>
</dbReference>